<keyword evidence="5" id="KW-0804">Transcription</keyword>
<accession>A0A1H5CSV5</accession>
<evidence type="ECO:0000256" key="6">
    <source>
        <dbReference type="PROSITE-ProRule" id="PRU00335"/>
    </source>
</evidence>
<proteinExistence type="predicted"/>
<dbReference type="InterPro" id="IPR036271">
    <property type="entry name" value="Tet_transcr_reg_TetR-rel_C_sf"/>
</dbReference>
<dbReference type="PRINTS" id="PR00400">
    <property type="entry name" value="TETREPRESSOR"/>
</dbReference>
<dbReference type="PROSITE" id="PS01081">
    <property type="entry name" value="HTH_TETR_1"/>
    <property type="match status" value="1"/>
</dbReference>
<name>A0A1H5CSV5_9BRAD</name>
<dbReference type="InterPro" id="IPR050109">
    <property type="entry name" value="HTH-type_TetR-like_transc_reg"/>
</dbReference>
<gene>
    <name evidence="8" type="ORF">SAMN05444171_4852</name>
</gene>
<dbReference type="AlphaFoldDB" id="A0A1H5CSV5"/>
<dbReference type="GO" id="GO:0003700">
    <property type="term" value="F:DNA-binding transcription factor activity"/>
    <property type="evidence" value="ECO:0007669"/>
    <property type="project" value="TreeGrafter"/>
</dbReference>
<dbReference type="InterPro" id="IPR003012">
    <property type="entry name" value="Tet_transcr_reg_TetR"/>
</dbReference>
<evidence type="ECO:0000256" key="3">
    <source>
        <dbReference type="ARBA" id="ARBA00023015"/>
    </source>
</evidence>
<dbReference type="InterPro" id="IPR009057">
    <property type="entry name" value="Homeodomain-like_sf"/>
</dbReference>
<keyword evidence="2" id="KW-0678">Repressor</keyword>
<dbReference type="PROSITE" id="PS50977">
    <property type="entry name" value="HTH_TETR_2"/>
    <property type="match status" value="1"/>
</dbReference>
<evidence type="ECO:0000259" key="7">
    <source>
        <dbReference type="PROSITE" id="PS50977"/>
    </source>
</evidence>
<evidence type="ECO:0000256" key="2">
    <source>
        <dbReference type="ARBA" id="ARBA00022491"/>
    </source>
</evidence>
<sequence length="217" mass="23897">MAAGVGIQQEVIVRAALTLLDEVGLEGLTMRRLATALKIQAPSLYWHFPNKQALLDGMADAIFGAVSLPRNLKGKTWDVRLKAIFRAIRRAFLAHRDGARVFAGTYVPTENVLRVVEAMMAQMQEAGASPKLSSDAAFSLVYYVLGFTMEEQGLDPRTGGPLDLANRQAEFANLAAMKYPSIHAALNRMFDTDLDDRFEAGLDLLIRGLKTRIDTRS</sequence>
<feature type="domain" description="HTH tetR-type" evidence="7">
    <location>
        <begin position="6"/>
        <end position="66"/>
    </location>
</feature>
<comment type="function">
    <text evidence="1">TetR is the repressor of the tetracycline resistance element; its N-terminal region forms a helix-turn-helix structure and binds DNA. Binding of tetracycline to TetR reduces the repressor affinity for the tetracycline resistance gene (tetA) promoter operator sites.</text>
</comment>
<evidence type="ECO:0000256" key="4">
    <source>
        <dbReference type="ARBA" id="ARBA00023125"/>
    </source>
</evidence>
<feature type="DNA-binding region" description="H-T-H motif" evidence="6">
    <location>
        <begin position="29"/>
        <end position="48"/>
    </location>
</feature>
<dbReference type="GO" id="GO:0000976">
    <property type="term" value="F:transcription cis-regulatory region binding"/>
    <property type="evidence" value="ECO:0007669"/>
    <property type="project" value="TreeGrafter"/>
</dbReference>
<dbReference type="PRINTS" id="PR00455">
    <property type="entry name" value="HTHTETR"/>
</dbReference>
<dbReference type="Gene3D" id="1.10.10.60">
    <property type="entry name" value="Homeodomain-like"/>
    <property type="match status" value="1"/>
</dbReference>
<dbReference type="Pfam" id="PF00440">
    <property type="entry name" value="TetR_N"/>
    <property type="match status" value="1"/>
</dbReference>
<dbReference type="Proteomes" id="UP000183208">
    <property type="component" value="Unassembled WGS sequence"/>
</dbReference>
<dbReference type="GO" id="GO:0045892">
    <property type="term" value="P:negative regulation of DNA-templated transcription"/>
    <property type="evidence" value="ECO:0007669"/>
    <property type="project" value="InterPro"/>
</dbReference>
<evidence type="ECO:0000256" key="5">
    <source>
        <dbReference type="ARBA" id="ARBA00023163"/>
    </source>
</evidence>
<dbReference type="InterPro" id="IPR023772">
    <property type="entry name" value="DNA-bd_HTH_TetR-type_CS"/>
</dbReference>
<evidence type="ECO:0000256" key="1">
    <source>
        <dbReference type="ARBA" id="ARBA00002856"/>
    </source>
</evidence>
<dbReference type="SUPFAM" id="SSF48498">
    <property type="entry name" value="Tetracyclin repressor-like, C-terminal domain"/>
    <property type="match status" value="1"/>
</dbReference>
<organism evidence="8 9">
    <name type="scientific">Bradyrhizobium lablabi</name>
    <dbReference type="NCBI Taxonomy" id="722472"/>
    <lineage>
        <taxon>Bacteria</taxon>
        <taxon>Pseudomonadati</taxon>
        <taxon>Pseudomonadota</taxon>
        <taxon>Alphaproteobacteria</taxon>
        <taxon>Hyphomicrobiales</taxon>
        <taxon>Nitrobacteraceae</taxon>
        <taxon>Bradyrhizobium</taxon>
    </lineage>
</organism>
<dbReference type="PANTHER" id="PTHR30055:SF151">
    <property type="entry name" value="TRANSCRIPTIONAL REGULATORY PROTEIN"/>
    <property type="match status" value="1"/>
</dbReference>
<keyword evidence="4 6" id="KW-0238">DNA-binding</keyword>
<dbReference type="Gene3D" id="1.10.357.10">
    <property type="entry name" value="Tetracycline Repressor, domain 2"/>
    <property type="match status" value="1"/>
</dbReference>
<dbReference type="GO" id="GO:0046677">
    <property type="term" value="P:response to antibiotic"/>
    <property type="evidence" value="ECO:0007669"/>
    <property type="project" value="InterPro"/>
</dbReference>
<keyword evidence="3" id="KW-0805">Transcription regulation</keyword>
<dbReference type="SUPFAM" id="SSF46689">
    <property type="entry name" value="Homeodomain-like"/>
    <property type="match status" value="1"/>
</dbReference>
<reference evidence="8 9" key="1">
    <citation type="submission" date="2016-10" db="EMBL/GenBank/DDBJ databases">
        <authorList>
            <person name="de Groot N.N."/>
        </authorList>
    </citation>
    <scope>NUCLEOTIDE SEQUENCE [LARGE SCALE GENOMIC DNA]</scope>
    <source>
        <strain evidence="8 9">GAS522</strain>
    </source>
</reference>
<dbReference type="EMBL" id="FNTI01000001">
    <property type="protein sequence ID" value="SED69767.1"/>
    <property type="molecule type" value="Genomic_DNA"/>
</dbReference>
<evidence type="ECO:0000313" key="8">
    <source>
        <dbReference type="EMBL" id="SED69767.1"/>
    </source>
</evidence>
<dbReference type="RefSeq" id="WP_244525148.1">
    <property type="nucleotide sequence ID" value="NZ_FNTI01000001.1"/>
</dbReference>
<protein>
    <submittedName>
        <fullName evidence="8">Transcriptional regulator, TetR family</fullName>
    </submittedName>
</protein>
<dbReference type="InterPro" id="IPR004111">
    <property type="entry name" value="Repressor_TetR_C"/>
</dbReference>
<dbReference type="Pfam" id="PF02909">
    <property type="entry name" value="TetR_C_1"/>
    <property type="match status" value="1"/>
</dbReference>
<dbReference type="PANTHER" id="PTHR30055">
    <property type="entry name" value="HTH-TYPE TRANSCRIPTIONAL REGULATOR RUTR"/>
    <property type="match status" value="1"/>
</dbReference>
<evidence type="ECO:0000313" key="9">
    <source>
        <dbReference type="Proteomes" id="UP000183208"/>
    </source>
</evidence>
<dbReference type="InterPro" id="IPR001647">
    <property type="entry name" value="HTH_TetR"/>
</dbReference>